<comment type="caution">
    <text evidence="2">The sequence shown here is derived from an EMBL/GenBank/DDBJ whole genome shotgun (WGS) entry which is preliminary data.</text>
</comment>
<sequence>MSGHASAQVLLQLTNTLSDVSKVTIETSYGLVVVVNTDSSVAVHQTTSQQSGSDGVSSQWPGSEPDPQYKRPRYKHRVFPDYGAGFVWYDSDWPGNPEGSFGVDENELEERYREAWNKADDGWMHRHTAAFKKQECQLNSGEHPYPEMGERKTWVMEGLLLCCWLALHPDVENVEYGPDVERVDLNKDLVGAALQSTLGELDKFLT</sequence>
<protein>
    <submittedName>
        <fullName evidence="2">Uncharacterized protein</fullName>
    </submittedName>
</protein>
<gene>
    <name evidence="2" type="ORF">PGQ11_014665</name>
</gene>
<evidence type="ECO:0000256" key="1">
    <source>
        <dbReference type="SAM" id="MobiDB-lite"/>
    </source>
</evidence>
<dbReference type="Proteomes" id="UP001390339">
    <property type="component" value="Unassembled WGS sequence"/>
</dbReference>
<accession>A0ABR2HSX2</accession>
<organism evidence="2 3">
    <name type="scientific">Apiospora arundinis</name>
    <dbReference type="NCBI Taxonomy" id="335852"/>
    <lineage>
        <taxon>Eukaryota</taxon>
        <taxon>Fungi</taxon>
        <taxon>Dikarya</taxon>
        <taxon>Ascomycota</taxon>
        <taxon>Pezizomycotina</taxon>
        <taxon>Sordariomycetes</taxon>
        <taxon>Xylariomycetidae</taxon>
        <taxon>Amphisphaeriales</taxon>
        <taxon>Apiosporaceae</taxon>
        <taxon>Apiospora</taxon>
    </lineage>
</organism>
<evidence type="ECO:0000313" key="3">
    <source>
        <dbReference type="Proteomes" id="UP001390339"/>
    </source>
</evidence>
<dbReference type="EMBL" id="JAPCWZ010000009">
    <property type="protein sequence ID" value="KAK8852186.1"/>
    <property type="molecule type" value="Genomic_DNA"/>
</dbReference>
<feature type="compositionally biased region" description="Low complexity" evidence="1">
    <location>
        <begin position="44"/>
        <end position="59"/>
    </location>
</feature>
<feature type="region of interest" description="Disordered" evidence="1">
    <location>
        <begin position="44"/>
        <end position="71"/>
    </location>
</feature>
<reference evidence="2 3" key="1">
    <citation type="journal article" date="2024" name="IMA Fungus">
        <title>Apiospora arundinis, a panoply of carbohydrate-active enzymes and secondary metabolites.</title>
        <authorList>
            <person name="Sorensen T."/>
            <person name="Petersen C."/>
            <person name="Muurmann A.T."/>
            <person name="Christiansen J.V."/>
            <person name="Brundto M.L."/>
            <person name="Overgaard C.K."/>
            <person name="Boysen A.T."/>
            <person name="Wollenberg R.D."/>
            <person name="Larsen T.O."/>
            <person name="Sorensen J.L."/>
            <person name="Nielsen K.L."/>
            <person name="Sondergaard T.E."/>
        </authorList>
    </citation>
    <scope>NUCLEOTIDE SEQUENCE [LARGE SCALE GENOMIC DNA]</scope>
    <source>
        <strain evidence="2 3">AAU 773</strain>
    </source>
</reference>
<evidence type="ECO:0000313" key="2">
    <source>
        <dbReference type="EMBL" id="KAK8852186.1"/>
    </source>
</evidence>
<keyword evidence="3" id="KW-1185">Reference proteome</keyword>
<name>A0ABR2HSX2_9PEZI</name>
<proteinExistence type="predicted"/>